<evidence type="ECO:0000313" key="1">
    <source>
        <dbReference type="EMBL" id="AAX38514.1"/>
    </source>
</evidence>
<gene>
    <name evidence="1" type="primary">ORF94</name>
</gene>
<dbReference type="EMBL" id="AY941099">
    <property type="protein sequence ID" value="AAX38514.1"/>
    <property type="molecule type" value="Genomic_DNA"/>
</dbReference>
<keyword evidence="1" id="KW-0614">Plasmid</keyword>
<name>Q58KD9_9BACT</name>
<reference evidence="1" key="1">
    <citation type="journal article" date="2005" name="Appl. Environ. Microbiol.">
        <title>Isolation, Sequence Analysis, and Comparison of Two Plasmids (28 and 29 Kilobases) from the Biomining Bacterium Leptospirillum ferrooxidans ATCC 49879.</title>
        <authorList>
            <person name="Coram N.J."/>
            <person name="van Zyl L.J."/>
            <person name="Rawlings D.E."/>
        </authorList>
    </citation>
    <scope>NUCLEOTIDE SEQUENCE</scope>
    <source>
        <strain evidence="1">ATCC 49879</strain>
        <plasmid evidence="1">p49879.2</plasmid>
    </source>
</reference>
<geneLocation type="plasmid" evidence="1">
    <name>p49879.2</name>
</geneLocation>
<accession>Q58KD9</accession>
<protein>
    <submittedName>
        <fullName evidence="1">ORF94</fullName>
    </submittedName>
</protein>
<proteinExistence type="predicted"/>
<dbReference type="AlphaFoldDB" id="Q58KD9"/>
<organism evidence="1">
    <name type="scientific">Leptospirillum ferrooxidans</name>
    <dbReference type="NCBI Taxonomy" id="180"/>
    <lineage>
        <taxon>Bacteria</taxon>
        <taxon>Pseudomonadati</taxon>
        <taxon>Nitrospirota</taxon>
        <taxon>Nitrospiria</taxon>
        <taxon>Nitrospirales</taxon>
        <taxon>Nitrospiraceae</taxon>
        <taxon>Leptospirillum</taxon>
    </lineage>
</organism>
<sequence length="94" mass="10350">MIDDMGKRYVGDGLDVVFSGYFSGGDRDFHSGFHAGDGRIWRAGNSRAPDAERDAEGNFWTAVTPKARSPANSTLKCAKIWADPSQERMFYSGL</sequence>